<proteinExistence type="predicted"/>
<gene>
    <name evidence="3" type="ORF">L6773_14790</name>
</gene>
<dbReference type="Proteomes" id="UP001165366">
    <property type="component" value="Unassembled WGS sequence"/>
</dbReference>
<sequence>MKKTIVTAITFLALLFTIQPAQAQDSDEPLYTDEFGIQMYTFRNVIPEIGLEATYDRVQEMGIKYVEGGPGEGQTAEDYLQMLEERDLQLASTGAGFGELRDNPQAVADRANELGAKFVMCAWINHEVGNFNFLNASEAVEVFNKAGEVMAENGLIFMYHAHGYEFQPHGEGTLFDYIVENTDPENVKFQMDVFWAHFGGANPEFLLNKYPNRWVSLHLKDMRKGTLKDHTGLTDPDNDVILGTGELNIPNIISAANEIGIDYMFIEDESSDPLYQVPETIEYLKSITTEDVYDFENMP</sequence>
<feature type="domain" description="Xylose isomerase-like TIM barrel" evidence="2">
    <location>
        <begin position="56"/>
        <end position="286"/>
    </location>
</feature>
<dbReference type="PANTHER" id="PTHR12110:SF41">
    <property type="entry name" value="INOSOSE DEHYDRATASE"/>
    <property type="match status" value="1"/>
</dbReference>
<organism evidence="3 4">
    <name type="scientific">Rhodohalobacter sulfatireducens</name>
    <dbReference type="NCBI Taxonomy" id="2911366"/>
    <lineage>
        <taxon>Bacteria</taxon>
        <taxon>Pseudomonadati</taxon>
        <taxon>Balneolota</taxon>
        <taxon>Balneolia</taxon>
        <taxon>Balneolales</taxon>
        <taxon>Balneolaceae</taxon>
        <taxon>Rhodohalobacter</taxon>
    </lineage>
</organism>
<dbReference type="GO" id="GO:0016853">
    <property type="term" value="F:isomerase activity"/>
    <property type="evidence" value="ECO:0007669"/>
    <property type="project" value="UniProtKB-KW"/>
</dbReference>
<reference evidence="3" key="2">
    <citation type="submission" date="2024-05" db="EMBL/GenBank/DDBJ databases">
        <title>Rhodohalobacter halophilus gen. nov., sp. nov., a moderately halophilic member of the family Balneolaceae.</title>
        <authorList>
            <person name="Xia J."/>
        </authorList>
    </citation>
    <scope>NUCLEOTIDE SEQUENCE</scope>
    <source>
        <strain evidence="3">WB101</strain>
    </source>
</reference>
<keyword evidence="3" id="KW-0413">Isomerase</keyword>
<keyword evidence="4" id="KW-1185">Reference proteome</keyword>
<dbReference type="PANTHER" id="PTHR12110">
    <property type="entry name" value="HYDROXYPYRUVATE ISOMERASE"/>
    <property type="match status" value="1"/>
</dbReference>
<dbReference type="Gene3D" id="3.20.20.150">
    <property type="entry name" value="Divalent-metal-dependent TIM barrel enzymes"/>
    <property type="match status" value="1"/>
</dbReference>
<keyword evidence="1" id="KW-0732">Signal</keyword>
<dbReference type="EMBL" id="JAKLWS010000022">
    <property type="protein sequence ID" value="MCG2589845.1"/>
    <property type="molecule type" value="Genomic_DNA"/>
</dbReference>
<evidence type="ECO:0000313" key="4">
    <source>
        <dbReference type="Proteomes" id="UP001165366"/>
    </source>
</evidence>
<dbReference type="InterPro" id="IPR050312">
    <property type="entry name" value="IolE/XylAMocC-like"/>
</dbReference>
<feature type="chain" id="PRO_5045169184" evidence="1">
    <location>
        <begin position="24"/>
        <end position="299"/>
    </location>
</feature>
<name>A0ABS9KGA0_9BACT</name>
<evidence type="ECO:0000256" key="1">
    <source>
        <dbReference type="SAM" id="SignalP"/>
    </source>
</evidence>
<dbReference type="InterPro" id="IPR013022">
    <property type="entry name" value="Xyl_isomerase-like_TIM-brl"/>
</dbReference>
<dbReference type="InterPro" id="IPR036237">
    <property type="entry name" value="Xyl_isomerase-like_sf"/>
</dbReference>
<accession>A0ABS9KGA0</accession>
<comment type="caution">
    <text evidence="3">The sequence shown here is derived from an EMBL/GenBank/DDBJ whole genome shotgun (WGS) entry which is preliminary data.</text>
</comment>
<evidence type="ECO:0000259" key="2">
    <source>
        <dbReference type="Pfam" id="PF01261"/>
    </source>
</evidence>
<feature type="signal peptide" evidence="1">
    <location>
        <begin position="1"/>
        <end position="23"/>
    </location>
</feature>
<dbReference type="SUPFAM" id="SSF51658">
    <property type="entry name" value="Xylose isomerase-like"/>
    <property type="match status" value="1"/>
</dbReference>
<evidence type="ECO:0000313" key="3">
    <source>
        <dbReference type="EMBL" id="MCG2589845.1"/>
    </source>
</evidence>
<protein>
    <submittedName>
        <fullName evidence="3">Sugar phosphate isomerase/epimerase</fullName>
    </submittedName>
</protein>
<dbReference type="RefSeq" id="WP_237855204.1">
    <property type="nucleotide sequence ID" value="NZ_JAKLWS010000022.1"/>
</dbReference>
<dbReference type="Pfam" id="PF01261">
    <property type="entry name" value="AP_endonuc_2"/>
    <property type="match status" value="1"/>
</dbReference>
<reference evidence="3" key="1">
    <citation type="submission" date="2022-01" db="EMBL/GenBank/DDBJ databases">
        <authorList>
            <person name="Wang Y."/>
        </authorList>
    </citation>
    <scope>NUCLEOTIDE SEQUENCE</scope>
    <source>
        <strain evidence="3">WB101</strain>
    </source>
</reference>